<dbReference type="InterPro" id="IPR052512">
    <property type="entry name" value="4CMD/NDH-1_regulator"/>
</dbReference>
<comment type="caution">
    <text evidence="2">The sequence shown here is derived from an EMBL/GenBank/DDBJ whole genome shotgun (WGS) entry which is preliminary data.</text>
</comment>
<reference evidence="2 3" key="2">
    <citation type="submission" date="2020-06" db="EMBL/GenBank/DDBJ databases">
        <title>Antribacter stalactiti gen. nov., sp. nov., a new member of the family Nacardiaceae isolated from a cave.</title>
        <authorList>
            <person name="Kim I.S."/>
        </authorList>
    </citation>
    <scope>NUCLEOTIDE SEQUENCE [LARGE SCALE GENOMIC DNA]</scope>
    <source>
        <strain evidence="2 3">YC2-7</strain>
    </source>
</reference>
<dbReference type="AlphaFoldDB" id="A0A848KH40"/>
<dbReference type="RefSeq" id="WP_169589569.1">
    <property type="nucleotide sequence ID" value="NZ_VCQU01000006.1"/>
</dbReference>
<accession>A0A848KH40</accession>
<dbReference type="PANTHER" id="PTHR33570:SF2">
    <property type="entry name" value="CARBOXYMUCONOLACTONE DECARBOXYLASE-LIKE DOMAIN-CONTAINING PROTEIN"/>
    <property type="match status" value="1"/>
</dbReference>
<dbReference type="GO" id="GO:0051920">
    <property type="term" value="F:peroxiredoxin activity"/>
    <property type="evidence" value="ECO:0007669"/>
    <property type="project" value="InterPro"/>
</dbReference>
<protein>
    <submittedName>
        <fullName evidence="2">Carboxymuconolactone decarboxylase family protein</fullName>
    </submittedName>
</protein>
<dbReference type="Gene3D" id="1.20.1290.10">
    <property type="entry name" value="AhpD-like"/>
    <property type="match status" value="1"/>
</dbReference>
<dbReference type="SUPFAM" id="SSF69118">
    <property type="entry name" value="AhpD-like"/>
    <property type="match status" value="1"/>
</dbReference>
<evidence type="ECO:0000259" key="1">
    <source>
        <dbReference type="Pfam" id="PF02627"/>
    </source>
</evidence>
<proteinExistence type="predicted"/>
<dbReference type="Pfam" id="PF02627">
    <property type="entry name" value="CMD"/>
    <property type="match status" value="1"/>
</dbReference>
<reference evidence="2 3" key="1">
    <citation type="submission" date="2019-05" db="EMBL/GenBank/DDBJ databases">
        <authorList>
            <person name="Lee S.D."/>
        </authorList>
    </citation>
    <scope>NUCLEOTIDE SEQUENCE [LARGE SCALE GENOMIC DNA]</scope>
    <source>
        <strain evidence="2 3">YC2-7</strain>
    </source>
</reference>
<dbReference type="InterPro" id="IPR003779">
    <property type="entry name" value="CMD-like"/>
</dbReference>
<gene>
    <name evidence="2" type="ORF">FGL95_18570</name>
</gene>
<feature type="domain" description="Carboxymuconolactone decarboxylase-like" evidence="1">
    <location>
        <begin position="28"/>
        <end position="102"/>
    </location>
</feature>
<keyword evidence="3" id="KW-1185">Reference proteome</keyword>
<dbReference type="Proteomes" id="UP000535543">
    <property type="component" value="Unassembled WGS sequence"/>
</dbReference>
<name>A0A848KH40_9NOCA</name>
<evidence type="ECO:0000313" key="2">
    <source>
        <dbReference type="EMBL" id="NMN97048.1"/>
    </source>
</evidence>
<sequence length="125" mass="13975">MTDEVRQRGLDMMKQVYGWDLPADVPGDFFAVTIDHLFAEIWTRPALTIRERRLLLLGAVAAQGNVDIAKIQLTAALHNEEFDATQLREIALFLTHYVGWPNGTKLDQAVGAVLAEAKKKRATDD</sequence>
<dbReference type="PANTHER" id="PTHR33570">
    <property type="entry name" value="4-CARBOXYMUCONOLACTONE DECARBOXYLASE FAMILY PROTEIN"/>
    <property type="match status" value="1"/>
</dbReference>
<dbReference type="InterPro" id="IPR029032">
    <property type="entry name" value="AhpD-like"/>
</dbReference>
<dbReference type="EMBL" id="VCQU01000006">
    <property type="protein sequence ID" value="NMN97048.1"/>
    <property type="molecule type" value="Genomic_DNA"/>
</dbReference>
<organism evidence="2 3">
    <name type="scientific">Antrihabitans stalactiti</name>
    <dbReference type="NCBI Taxonomy" id="2584121"/>
    <lineage>
        <taxon>Bacteria</taxon>
        <taxon>Bacillati</taxon>
        <taxon>Actinomycetota</taxon>
        <taxon>Actinomycetes</taxon>
        <taxon>Mycobacteriales</taxon>
        <taxon>Nocardiaceae</taxon>
        <taxon>Antrihabitans</taxon>
    </lineage>
</organism>
<evidence type="ECO:0000313" key="3">
    <source>
        <dbReference type="Proteomes" id="UP000535543"/>
    </source>
</evidence>